<dbReference type="PROSITE" id="PS00518">
    <property type="entry name" value="ZF_RING_1"/>
    <property type="match status" value="1"/>
</dbReference>
<feature type="region of interest" description="Disordered" evidence="5">
    <location>
        <begin position="106"/>
        <end position="138"/>
    </location>
</feature>
<evidence type="ECO:0000256" key="5">
    <source>
        <dbReference type="SAM" id="MobiDB-lite"/>
    </source>
</evidence>
<feature type="region of interest" description="Disordered" evidence="5">
    <location>
        <begin position="188"/>
        <end position="317"/>
    </location>
</feature>
<dbReference type="Gene3D" id="3.30.40.10">
    <property type="entry name" value="Zinc/RING finger domain, C3HC4 (zinc finger)"/>
    <property type="match status" value="1"/>
</dbReference>
<keyword evidence="2 4" id="KW-0863">Zinc-finger</keyword>
<evidence type="ECO:0000259" key="7">
    <source>
        <dbReference type="PROSITE" id="PS50157"/>
    </source>
</evidence>
<dbReference type="PROSITE" id="PS50089">
    <property type="entry name" value="ZF_RING_2"/>
    <property type="match status" value="1"/>
</dbReference>
<evidence type="ECO:0000256" key="3">
    <source>
        <dbReference type="ARBA" id="ARBA00022833"/>
    </source>
</evidence>
<keyword evidence="3" id="KW-0862">Zinc</keyword>
<keyword evidence="1" id="KW-0479">Metal-binding</keyword>
<evidence type="ECO:0000313" key="8">
    <source>
        <dbReference type="EMBL" id="RPD66654.1"/>
    </source>
</evidence>
<dbReference type="STRING" id="1328759.A0A5C2ST71"/>
<sequence>MAKSFARCNQCKLVFKSASDCGQHGASSGHAHRPSYYCTVCLMAFNKLNQRNEHEKGTGHVQTPPRPGTYAVRPANAAATVATNPVGTHPGPSTAATATPVSKGAGLATVNASSPSQPPQPSGASAASHLPADTNDEVPESRCAKCNVGFQSAEELQAHYDVSPLHPTCRDCGLGFASIGPWATHKARCPPPGSTAMNSGVTREKGTSGLSSSVKEIRRDVATPSPSESSLSTSGVQDASHSVQLKDSATTGGSGTTMTVKPSNVSSIMPATATVPDTPKLQRAASPSQSSAVSMSFTASSNTPPSSHVTAQSRSLDEQTDKVYRVLQGEQLAPDAPKKAIQPYSRHAEEDEEETRAATTQTGITKRFPLDIDSASLDNRRTTRSVDANWQHPNTVQSPRPSTTKVSNAPRVSFHCRSCLRDPCVQPVTTICGHIFCHRCIVQELSTKMCCPVCEKIFFIRLHVKVD</sequence>
<dbReference type="GO" id="GO:0045944">
    <property type="term" value="P:positive regulation of transcription by RNA polymerase II"/>
    <property type="evidence" value="ECO:0007669"/>
    <property type="project" value="TreeGrafter"/>
</dbReference>
<evidence type="ECO:0008006" key="10">
    <source>
        <dbReference type="Google" id="ProtNLM"/>
    </source>
</evidence>
<reference evidence="8" key="1">
    <citation type="journal article" date="2018" name="Genome Biol. Evol.">
        <title>Genomics and development of Lentinus tigrinus, a white-rot wood-decaying mushroom with dimorphic fruiting bodies.</title>
        <authorList>
            <person name="Wu B."/>
            <person name="Xu Z."/>
            <person name="Knudson A."/>
            <person name="Carlson A."/>
            <person name="Chen N."/>
            <person name="Kovaka S."/>
            <person name="LaButti K."/>
            <person name="Lipzen A."/>
            <person name="Pennachio C."/>
            <person name="Riley R."/>
            <person name="Schakwitz W."/>
            <person name="Umezawa K."/>
            <person name="Ohm R.A."/>
            <person name="Grigoriev I.V."/>
            <person name="Nagy L.G."/>
            <person name="Gibbons J."/>
            <person name="Hibbett D."/>
        </authorList>
    </citation>
    <scope>NUCLEOTIDE SEQUENCE [LARGE SCALE GENOMIC DNA]</scope>
    <source>
        <strain evidence="8">ALCF2SS1-6</strain>
    </source>
</reference>
<dbReference type="InterPro" id="IPR047134">
    <property type="entry name" value="RNF4"/>
</dbReference>
<accession>A0A5C2ST71</accession>
<evidence type="ECO:0000256" key="2">
    <source>
        <dbReference type="ARBA" id="ARBA00022771"/>
    </source>
</evidence>
<feature type="domain" description="C2H2-type" evidence="7">
    <location>
        <begin position="36"/>
        <end position="65"/>
    </location>
</feature>
<dbReference type="PROSITE" id="PS50157">
    <property type="entry name" value="ZINC_FINGER_C2H2_2"/>
    <property type="match status" value="1"/>
</dbReference>
<name>A0A5C2ST71_9APHY</name>
<feature type="compositionally biased region" description="Low complexity" evidence="5">
    <location>
        <begin position="223"/>
        <end position="234"/>
    </location>
</feature>
<dbReference type="PROSITE" id="PS00028">
    <property type="entry name" value="ZINC_FINGER_C2H2_1"/>
    <property type="match status" value="1"/>
</dbReference>
<organism evidence="8 9">
    <name type="scientific">Lentinus tigrinus ALCF2SS1-6</name>
    <dbReference type="NCBI Taxonomy" id="1328759"/>
    <lineage>
        <taxon>Eukaryota</taxon>
        <taxon>Fungi</taxon>
        <taxon>Dikarya</taxon>
        <taxon>Basidiomycota</taxon>
        <taxon>Agaricomycotina</taxon>
        <taxon>Agaricomycetes</taxon>
        <taxon>Polyporales</taxon>
        <taxon>Polyporaceae</taxon>
        <taxon>Lentinus</taxon>
    </lineage>
</organism>
<dbReference type="InterPro" id="IPR017907">
    <property type="entry name" value="Znf_RING_CS"/>
</dbReference>
<feature type="compositionally biased region" description="Polar residues" evidence="5">
    <location>
        <begin position="260"/>
        <end position="269"/>
    </location>
</feature>
<feature type="compositionally biased region" description="Polar residues" evidence="5">
    <location>
        <begin position="302"/>
        <end position="314"/>
    </location>
</feature>
<dbReference type="EMBL" id="ML122251">
    <property type="protein sequence ID" value="RPD66654.1"/>
    <property type="molecule type" value="Genomic_DNA"/>
</dbReference>
<feature type="region of interest" description="Disordered" evidence="5">
    <location>
        <begin position="331"/>
        <end position="362"/>
    </location>
</feature>
<dbReference type="GO" id="GO:0008270">
    <property type="term" value="F:zinc ion binding"/>
    <property type="evidence" value="ECO:0007669"/>
    <property type="project" value="UniProtKB-KW"/>
</dbReference>
<dbReference type="PANTHER" id="PTHR23041">
    <property type="entry name" value="RING FINGER DOMAIN-CONTAINING"/>
    <property type="match status" value="1"/>
</dbReference>
<evidence type="ECO:0000259" key="6">
    <source>
        <dbReference type="PROSITE" id="PS50089"/>
    </source>
</evidence>
<dbReference type="Proteomes" id="UP000313359">
    <property type="component" value="Unassembled WGS sequence"/>
</dbReference>
<protein>
    <recommendedName>
        <fullName evidence="10">RING-type domain-containing protein</fullName>
    </recommendedName>
</protein>
<proteinExistence type="predicted"/>
<dbReference type="InterPro" id="IPR013083">
    <property type="entry name" value="Znf_RING/FYVE/PHD"/>
</dbReference>
<dbReference type="PANTHER" id="PTHR23041:SF78">
    <property type="entry name" value="E3 UBIQUITIN-PROTEIN LIGASE RNF4"/>
    <property type="match status" value="1"/>
</dbReference>
<evidence type="ECO:0000256" key="1">
    <source>
        <dbReference type="ARBA" id="ARBA00022723"/>
    </source>
</evidence>
<evidence type="ECO:0000256" key="4">
    <source>
        <dbReference type="PROSITE-ProRule" id="PRU00042"/>
    </source>
</evidence>
<dbReference type="OrthoDB" id="6333297at2759"/>
<keyword evidence="9" id="KW-1185">Reference proteome</keyword>
<dbReference type="AlphaFoldDB" id="A0A5C2ST71"/>
<dbReference type="InterPro" id="IPR013087">
    <property type="entry name" value="Znf_C2H2_type"/>
</dbReference>
<dbReference type="InterPro" id="IPR001841">
    <property type="entry name" value="Znf_RING"/>
</dbReference>
<feature type="compositionally biased region" description="Low complexity" evidence="5">
    <location>
        <begin position="284"/>
        <end position="301"/>
    </location>
</feature>
<gene>
    <name evidence="8" type="ORF">L227DRAFT_597751</name>
</gene>
<feature type="compositionally biased region" description="Polar residues" evidence="5">
    <location>
        <begin position="235"/>
        <end position="249"/>
    </location>
</feature>
<dbReference type="SMART" id="SM00355">
    <property type="entry name" value="ZnF_C2H2"/>
    <property type="match status" value="3"/>
</dbReference>
<feature type="domain" description="RING-type" evidence="6">
    <location>
        <begin position="416"/>
        <end position="455"/>
    </location>
</feature>
<dbReference type="SUPFAM" id="SSF57850">
    <property type="entry name" value="RING/U-box"/>
    <property type="match status" value="1"/>
</dbReference>
<evidence type="ECO:0000313" key="9">
    <source>
        <dbReference type="Proteomes" id="UP000313359"/>
    </source>
</evidence>